<feature type="region of interest" description="Disordered" evidence="1">
    <location>
        <begin position="81"/>
        <end position="208"/>
    </location>
</feature>
<dbReference type="RefSeq" id="XP_067064526.1">
    <property type="nucleotide sequence ID" value="XM_067209143.1"/>
</dbReference>
<evidence type="ECO:0000313" key="2">
    <source>
        <dbReference type="EMBL" id="KAG5483030.1"/>
    </source>
</evidence>
<feature type="compositionally biased region" description="Basic residues" evidence="1">
    <location>
        <begin position="150"/>
        <end position="170"/>
    </location>
</feature>
<feature type="compositionally biased region" description="Low complexity" evidence="1">
    <location>
        <begin position="192"/>
        <end position="208"/>
    </location>
</feature>
<dbReference type="EMBL" id="JAFHLR010000015">
    <property type="protein sequence ID" value="KAG5483030.1"/>
    <property type="molecule type" value="Genomic_DNA"/>
</dbReference>
<feature type="region of interest" description="Disordered" evidence="1">
    <location>
        <begin position="2140"/>
        <end position="2168"/>
    </location>
</feature>
<accession>A0A836HF76</accession>
<name>A0A836HF76_9TRYP</name>
<evidence type="ECO:0000256" key="1">
    <source>
        <dbReference type="SAM" id="MobiDB-lite"/>
    </source>
</evidence>
<reference evidence="3" key="1">
    <citation type="journal article" date="2021" name="Microbiol. Resour. Announc.">
        <title>LGAAP: Leishmaniinae Genome Assembly and Annotation Pipeline.</title>
        <authorList>
            <person name="Almutairi H."/>
            <person name="Urbaniak M.D."/>
            <person name="Bates M.D."/>
            <person name="Jariyapan N."/>
            <person name="Kwakye-Nuako G."/>
            <person name="Thomaz-Soccol V."/>
            <person name="Al-Salem W.S."/>
            <person name="Dillon R.J."/>
            <person name="Bates P.A."/>
            <person name="Gatherer D."/>
        </authorList>
    </citation>
    <scope>NUCLEOTIDE SEQUENCE [LARGE SCALE GENOMIC DNA]</scope>
</reference>
<dbReference type="KEGG" id="loi:92363077"/>
<dbReference type="Proteomes" id="UP000674143">
    <property type="component" value="Unassembled WGS sequence"/>
</dbReference>
<protein>
    <submittedName>
        <fullName evidence="2">Uncharacterized protein</fullName>
    </submittedName>
</protein>
<proteinExistence type="predicted"/>
<dbReference type="GeneID" id="92363077"/>
<sequence>MFPIRAALAVPCTVPLLCRAVRRFRAEHRAVRCTISSTQDTDHGSIHDSTTDVAELRPIRTVQDLHTTLLGFAHAAAAPFTPRQASSPQEAGAAIWSPSSPTAAAEDTQAEQVVLDPAPARDCNSQYSPPTTAAEDPQTISSAASAAPSSKRHLLHRLLLHRREGRRRERRAAAQNTAGGHRFPPPPSTSGAVSESRPAAPRAAPSASSVLTGNSWYRAFTLFSEAVQQHHVSPMAQHFNLLLCIAQQHALWGRMDDVEEFWAQLLSSVQRLRREKMRDMLRAERAVGRSAERVGRHRALPALEQLTTPSSCIIAPAPATAAAALTRQLDELREMEQGLMPNAQTYELLIGGALARGAWSRALEYCGMRTRSGIAMTTDASVRQVLQVYILAEASGAVTHTTASPLAGPSSTSASHRLRTDERGQVLRAAAQRQRSSNYAAQGDSAQEPHWSTALDFFRSNLHRVSSMHTVWCMATLLSRAKQPAELLYVVRDDCQRLLRASIRTLAAHALTSIERATLLWTLKMLSDAACELGDWRTALQILREAMELRRPLLSVHRTSLRQLWGAPHPARETSVSLAGIAGGDAAGATPGLPLSRLTTRQLSSPDQIGSGIGDDDVPLDEVQLSQHVLKNTLHTLRRVRRYAHMIDVYRSSTCLSSAAVDLATGAALEEEDDDSAVVWRSMWTPSAVGYVAQAALAVRDLDLLLELCGLTAHGVAVAKHDAAATLSIPAEVYDATLRLIQYNILWERCEAEKAVVERSTAASAAKRCGAPQWDVLSQRVYRAYRHRALRALAEEASPFRSYLERVCHASSSGGDSHAVIASSATVEGAGAVLDAPVLSSSHKPLVQLLAQSLQNSIDASPVTAALHHQALKCLQRLRHPDTLALALAMDILRSQALQHRSSDAEAQSLLAAVQQVLETILVEQRIEPIPLVSTSLHDSATRGVDGGSKLTPVQLTSLSTLTAAAAHMSFDVLARVQPLSLMTYIPACVELAWLPSAAAPAQLQLAQQAVVQWADEEFKRNVSLFAEPHPVTVTHTQPPTVGLADSEGTPALRHDAMNTILVEIEVSGRSAVAHFVRLYTHLSSRRARISGATLPLVAGFSTAAVAASICAVFDTAAQLLMQLQRCKTGHSPTAAMSAFLAALRRAWTERPSPIYGSPPLKASTLHHAEMEVVVVTSLNAVVQQVGASTVGRWTMWGDCVDMLMAYIDPPLSPTRRRETQTERAPGAVIQPAPLSQSRPDAWSRAEATHETMRVLHTFIRLCDKAESGFVERVTMDWLLLGANSTRSGSSSAGGGGLACREREYKDETRHTEASTPVEHLRRSCEKAHEQLRRSPSAPHAPFSPLELESMQLLLGALTWACRRQAKPLVRRLYRTLAPWLDTLLRNAPPPSPPSLTSRAGSVGDGVASAAAERETLHQQLSRLRETALAACMAVAQCLSSGTRVEVLRDWQLQLRALRQLTNQGSDGAALSDFGGLRKAAALIDGVAAVAVKLQRTWRYLLVELALDTHRRFGEAHQRRSTSSSPSLQLPPAVLKHRKGVEDAAESFAAWCIAELLPRLVVSCLRACAEHETRALVTAALHKVMEAVWDVDFAAFGWHVDFRAREGVDGDGARVQALARLRTRGYQALSMELCWPNPDCASTQLARHLHIWILFIAHGSPARTAVMELCRDLVSLDVFHGEQRALTNAVAVSSTFAGGPTPASASPLPLPFFLLFVHEADTLTEAHVAECLASTRHAGSAAAATATCNDASSHVAGLARMADGRTAMEHLTKPLVHYTPSVLRVVQQAAQWVLYLTLCEGAEEGQALGWAKEATHGHSAPPLSVVAQTPRWTGFTVAGRADFSFALLLRRSLAWPGEPHAYRALLRVVEAAAHETLRESEAVVYVFRHMERLGRAAEGVAVRAREDETTSDISVSSSSTAIVGTFLAFYMSSSTLRRASPVSEQVCLAALLACAANTRRGDAAVSLPSVDLLTLLTAFHHVVSDHLVTEWQKGRLSPHQSTVLTEWLLRLVWEGVPVSPIDANTASLKRYGAVAVPAADGNATVAASAAIPLRRASMQWLLVTRGTIVPAMPRDEGNDATQLPACDESLRSPQPLAAASAPAERIAYLTAALDRSSERFASGLDAVLYSPIAAAAPQRAALTSAPPRERPVSEPIPDHPSASSPSSVGDLVRNILQQLSTRHAVQQLLQRYRCANDALRPPVRVEDTEVDALVQALPECARDSAKVTLRRGARPLSSCKGEPAREASVRRARSHARLSARECSPPSDEGAVELESWLDAAVTSLTSMTACLPPPPTPLPTLLRHPEQDAGGTWSGLYTKLLSVTESLGQCPEERPRGAARASNSRNSLDAYARRRAATLRPALLRVMANLSGASRHPTSLSPLSSPRADGDVTPCVCSLLLMCYVLVPLQSQQPPPSLVEVLAMVRRELWGLLLASSRASEAGSCALHASAHDSRASYCALVQFCVRPVLLDALAQLHLSTSVSSEAGVAAFEAVAYLLLLVHHISSEAAGIRVLASTMADTTAASASHTNMATDANAVGALPQTARELLHLAGQELFVLHTNCSLNASSLASESSSSQPLQTLYRRLARVWMQAGILLGDARSLLRGGQRLTSWVLRRRQEASRWIAEGKSVASSIAAQSSEVAPGVTATAWLCVLPVAVLVAAACSPTRRSGTEINEELYSLAAVLPLPRDDSGAVVANEYVSLCRHWQRLLQERATEAASGHRDGRPLHWLSYQGSFAVILHGSVPSDVTPALVEVVRQQIGECLADPANSYPSPKLQQFTPVFSAPCATASVLRCSGRSDGGDNSGHVTIDAAAIRAAFQCLKDASEGDMRAFLRLEAARRAPVGEAVDRGEPKKAVTIQAAWRLIHRAALQERQRCGSGSTPAAPWLSLVPLATWREYVLNLHPVVPHTVHFIPTAVTEVLMLQSCATWFEGLTVLEHSLGTLHRSGATPVQQYMAQLLLERVRRTERYEEGCKTVGKEEECHFCSGLETYTYTVQQQKQPTEEEASGGKGLAFRRWRLWSQHMAQRSTHGTAALVCRVVDLLLVHHVQTTRSPVRDRSTRSPSVLAKHTLMEALRCGVHDLALTRVLFRLFWDEQYPCVEGAHAFLSALRAAKLARSDALALEAMLTYLWVSDPKAAITPRAAEWTWRVLRIIDACEARATIPGSHAASSWSSSVSAWRHLKVAAEAAAGLQGPSHRFSVEAHRATWKSWAVLCRLQVVPKDVALCVVHLFKEYDRLTEVEELMVTTCYDMTVTQVVECIDVGGRRGDAEEKERSTVSSRETHDGCVS</sequence>
<keyword evidence="3" id="KW-1185">Reference proteome</keyword>
<gene>
    <name evidence="2" type="ORF">LSCM4_07241</name>
</gene>
<comment type="caution">
    <text evidence="2">The sequence shown here is derived from an EMBL/GenBank/DDBJ whole genome shotgun (WGS) entry which is preliminary data.</text>
</comment>
<evidence type="ECO:0000313" key="3">
    <source>
        <dbReference type="Proteomes" id="UP000674143"/>
    </source>
</evidence>
<organism evidence="2 3">
    <name type="scientific">Leishmania orientalis</name>
    <dbReference type="NCBI Taxonomy" id="2249476"/>
    <lineage>
        <taxon>Eukaryota</taxon>
        <taxon>Discoba</taxon>
        <taxon>Euglenozoa</taxon>
        <taxon>Kinetoplastea</taxon>
        <taxon>Metakinetoplastina</taxon>
        <taxon>Trypanosomatida</taxon>
        <taxon>Trypanosomatidae</taxon>
        <taxon>Leishmaniinae</taxon>
        <taxon>Leishmania</taxon>
    </lineage>
</organism>
<reference evidence="3" key="2">
    <citation type="journal article" date="2021" name="Sci. Data">
        <title>Chromosome-scale genome sequencing, assembly and annotation of six genomes from subfamily Leishmaniinae.</title>
        <authorList>
            <person name="Almutairi H."/>
            <person name="Urbaniak M.D."/>
            <person name="Bates M.D."/>
            <person name="Jariyapan N."/>
            <person name="Kwakye-Nuako G."/>
            <person name="Thomaz Soccol V."/>
            <person name="Al-Salem W.S."/>
            <person name="Dillon R.J."/>
            <person name="Bates P.A."/>
            <person name="Gatherer D."/>
        </authorList>
    </citation>
    <scope>NUCLEOTIDE SEQUENCE [LARGE SCALE GENOMIC DNA]</scope>
</reference>